<feature type="region of interest" description="Disordered" evidence="1">
    <location>
        <begin position="595"/>
        <end position="615"/>
    </location>
</feature>
<dbReference type="AlphaFoldDB" id="A0AAI8L9Q1"/>
<evidence type="ECO:0000313" key="2">
    <source>
        <dbReference type="EMBL" id="AYC44097.1"/>
    </source>
</evidence>
<evidence type="ECO:0000313" key="3">
    <source>
        <dbReference type="Proteomes" id="UP000265765"/>
    </source>
</evidence>
<sequence>MNAVPHMRLIVRLESGAERQFGPFALGEAADAAQDDFDVSVSGTAPFKVSVHPPSGERIVSLEYLLRAPMGNFDEVVPPDSGRWFMNLMHVTGFWKYGRLAQSKINDVKVPLYMFTGRDGNVDLAMGVIGALAETDLRLLEPVSNRALNVHTRGVEVSIRRGTEEYPLPRSVPAADGSVTEHVYVLTRQKDGGHGPWMNVLRDFSEHTRTVFGLRDRIVTESFEPFWCSWTDWASDDISADMVLENAKIGLDVGVRNFIIDDGWFGPGLDTAYDTPLNIGDWKPDPAKFPDMRGLVRRLDDMGARAVIWCAPHAVGPAAGCLADRRHLLIAPSSGEPVLGETQFYSLCFMNAEARKVMADVCVRLVEEYGFHGAKYDLFNWIPDLRCESPHHEHDLDSMLVGLQLMLEDADRRTREVSPDYIVELKQNYGTAFLTPYGTCMRAGDAPFDPRTNFLRTLHVQAYTPASINDYQTFGPGDTPTDVAVTVIAMLAAGIPAYGSDFARLSEESKDVLRWHHRLYADNLSGFLRHRRADNASHSVLRAAADERDVVFVLQPATSCRVHRPTVVLNGGYATRLTVDAQAAGLSFSILSPTGERITPGRDHPGGPLTIDVPPGGGIVFEGTAGSEVRL</sequence>
<dbReference type="KEGG" id="sge:DWG14_08405"/>
<dbReference type="Proteomes" id="UP000265765">
    <property type="component" value="Chromosome"/>
</dbReference>
<evidence type="ECO:0000256" key="1">
    <source>
        <dbReference type="SAM" id="MobiDB-lite"/>
    </source>
</evidence>
<proteinExistence type="predicted"/>
<dbReference type="SUPFAM" id="SSF51445">
    <property type="entry name" value="(Trans)glycosidases"/>
    <property type="match status" value="1"/>
</dbReference>
<reference evidence="2 3" key="1">
    <citation type="submission" date="2018-09" db="EMBL/GenBank/DDBJ databases">
        <title>Production of Trimethoprim by Streptomyces sp. 3E-1.</title>
        <authorList>
            <person name="Kang H.J."/>
            <person name="Kim S.B."/>
        </authorList>
    </citation>
    <scope>NUCLEOTIDE SEQUENCE [LARGE SCALE GENOMIC DNA]</scope>
    <source>
        <strain evidence="2 3">3E-1</strain>
    </source>
</reference>
<dbReference type="EMBL" id="CP032427">
    <property type="protein sequence ID" value="AYC44097.1"/>
    <property type="molecule type" value="Genomic_DNA"/>
</dbReference>
<dbReference type="Pfam" id="PF02065">
    <property type="entry name" value="Melibiase"/>
    <property type="match status" value="1"/>
</dbReference>
<gene>
    <name evidence="2" type="ORF">DWG14_08405</name>
</gene>
<name>A0AAI8L9Q1_9ACTN</name>
<dbReference type="InterPro" id="IPR013785">
    <property type="entry name" value="Aldolase_TIM"/>
</dbReference>
<dbReference type="InterPro" id="IPR050985">
    <property type="entry name" value="Alpha-glycosidase_related"/>
</dbReference>
<dbReference type="PANTHER" id="PTHR43053">
    <property type="entry name" value="GLYCOSIDASE FAMILY 31"/>
    <property type="match status" value="1"/>
</dbReference>
<organism evidence="2 3">
    <name type="scientific">Streptomyces griseorubiginosus</name>
    <dbReference type="NCBI Taxonomy" id="67304"/>
    <lineage>
        <taxon>Bacteria</taxon>
        <taxon>Bacillati</taxon>
        <taxon>Actinomycetota</taxon>
        <taxon>Actinomycetes</taxon>
        <taxon>Kitasatosporales</taxon>
        <taxon>Streptomycetaceae</taxon>
        <taxon>Streptomyces</taxon>
    </lineage>
</organism>
<dbReference type="Gene3D" id="3.20.20.70">
    <property type="entry name" value="Aldolase class I"/>
    <property type="match status" value="1"/>
</dbReference>
<accession>A0AAI8L9Q1</accession>
<evidence type="ECO:0008006" key="4">
    <source>
        <dbReference type="Google" id="ProtNLM"/>
    </source>
</evidence>
<dbReference type="GO" id="GO:0004557">
    <property type="term" value="F:alpha-galactosidase activity"/>
    <property type="evidence" value="ECO:0007669"/>
    <property type="project" value="UniProtKB-ARBA"/>
</dbReference>
<dbReference type="InterPro" id="IPR017853">
    <property type="entry name" value="GH"/>
</dbReference>
<protein>
    <recommendedName>
        <fullName evidence="4">Alpha-galactosidase</fullName>
    </recommendedName>
</protein>